<dbReference type="PANTHER" id="PTHR43739">
    <property type="entry name" value="XYLOGLUCANASE (EUROFUNG)"/>
    <property type="match status" value="1"/>
</dbReference>
<dbReference type="OrthoDB" id="9764804at2"/>
<dbReference type="SUPFAM" id="SSF110296">
    <property type="entry name" value="Oligoxyloglucan reducing end-specific cellobiohydrolase"/>
    <property type="match status" value="1"/>
</dbReference>
<organism evidence="1 2">
    <name type="scientific">Stackebrandtia albiflava</name>
    <dbReference type="NCBI Taxonomy" id="406432"/>
    <lineage>
        <taxon>Bacteria</taxon>
        <taxon>Bacillati</taxon>
        <taxon>Actinomycetota</taxon>
        <taxon>Actinomycetes</taxon>
        <taxon>Glycomycetales</taxon>
        <taxon>Glycomycetaceae</taxon>
        <taxon>Stackebrandtia</taxon>
    </lineage>
</organism>
<dbReference type="CDD" id="cd15482">
    <property type="entry name" value="Sialidase_non-viral"/>
    <property type="match status" value="1"/>
</dbReference>
<protein>
    <recommendedName>
        <fullName evidence="3">BNR/Asp-box repeat protein</fullName>
    </recommendedName>
</protein>
<gene>
    <name evidence="1" type="ORF">LX16_4775</name>
</gene>
<reference evidence="1 2" key="1">
    <citation type="journal article" date="2013" name="Stand. Genomic Sci.">
        <title>Genomic Encyclopedia of Type Strains, Phase I: The one thousand microbial genomes (KMG-I) project.</title>
        <authorList>
            <person name="Kyrpides N.C."/>
            <person name="Woyke T."/>
            <person name="Eisen J.A."/>
            <person name="Garrity G."/>
            <person name="Lilburn T.G."/>
            <person name="Beck B.J."/>
            <person name="Whitman W.B."/>
            <person name="Hugenholtz P."/>
            <person name="Klenk H.P."/>
        </authorList>
    </citation>
    <scope>NUCLEOTIDE SEQUENCE [LARGE SCALE GENOMIC DNA]</scope>
    <source>
        <strain evidence="1 2">DSM 45044</strain>
    </source>
</reference>
<proteinExistence type="predicted"/>
<dbReference type="AlphaFoldDB" id="A0A562UQU2"/>
<evidence type="ECO:0008006" key="3">
    <source>
        <dbReference type="Google" id="ProtNLM"/>
    </source>
</evidence>
<name>A0A562UQU2_9ACTN</name>
<dbReference type="GO" id="GO:0010411">
    <property type="term" value="P:xyloglucan metabolic process"/>
    <property type="evidence" value="ECO:0007669"/>
    <property type="project" value="TreeGrafter"/>
</dbReference>
<dbReference type="Gene3D" id="2.130.10.10">
    <property type="entry name" value="YVTN repeat-like/Quinoprotein amine dehydrogenase"/>
    <property type="match status" value="1"/>
</dbReference>
<evidence type="ECO:0000313" key="1">
    <source>
        <dbReference type="EMBL" id="TWJ07992.1"/>
    </source>
</evidence>
<keyword evidence="2" id="KW-1185">Reference proteome</keyword>
<dbReference type="EMBL" id="VLLL01000009">
    <property type="protein sequence ID" value="TWJ07992.1"/>
    <property type="molecule type" value="Genomic_DNA"/>
</dbReference>
<comment type="caution">
    <text evidence="1">The sequence shown here is derived from an EMBL/GenBank/DDBJ whole genome shotgun (WGS) entry which is preliminary data.</text>
</comment>
<dbReference type="InterPro" id="IPR015943">
    <property type="entry name" value="WD40/YVTN_repeat-like_dom_sf"/>
</dbReference>
<sequence length="367" mass="39442">MTYLLAIGTKKGLFLAVSADRRDWEVTGPVVLGRDESTVQSSVYAIGIDTRRERPRLLVGADSSHFGPSVWHSDDLGADWTEPSDAPPIAFPPDTGASFVRAWQFAFGPEPDVVWAGVEPHGLFRSDDGGVTYTLNRGLWDHPHRTEWFPGFGGPAIHTILPHPADPSRVTVAMSTGGVYQTTDGGETWHPANHGIGADFLAEPTPEFGQCVHKAVRDATDPARMFVQNHGGVYRSDDEAGRWTSIAEGLPADFGFAIVAHPSRGGTVLNFPVDSAGGRFPPGNRLQAQRSDDAGATWRSYSDGLPEEPYFGIVLRDAATTDGASDAGWYFGTRCGDVYAAVESEGGWRQVAAHLPDVLCVRAAEVG</sequence>
<accession>A0A562UQU2</accession>
<evidence type="ECO:0000313" key="2">
    <source>
        <dbReference type="Proteomes" id="UP000321617"/>
    </source>
</evidence>
<dbReference type="PANTHER" id="PTHR43739:SF5">
    <property type="entry name" value="EXO-ALPHA-SIALIDASE"/>
    <property type="match status" value="1"/>
</dbReference>
<dbReference type="InterPro" id="IPR052025">
    <property type="entry name" value="Xyloglucanase_GH74"/>
</dbReference>
<dbReference type="RefSeq" id="WP_147143474.1">
    <property type="nucleotide sequence ID" value="NZ_BAABIJ010000005.1"/>
</dbReference>
<dbReference type="Proteomes" id="UP000321617">
    <property type="component" value="Unassembled WGS sequence"/>
</dbReference>